<organism evidence="2 3">
    <name type="scientific">Halalkalibacter suaedae</name>
    <dbReference type="NCBI Taxonomy" id="2822140"/>
    <lineage>
        <taxon>Bacteria</taxon>
        <taxon>Bacillati</taxon>
        <taxon>Bacillota</taxon>
        <taxon>Bacilli</taxon>
        <taxon>Bacillales</taxon>
        <taxon>Bacillaceae</taxon>
        <taxon>Halalkalibacter</taxon>
    </lineage>
</organism>
<feature type="transmembrane region" description="Helical" evidence="1">
    <location>
        <begin position="55"/>
        <end position="74"/>
    </location>
</feature>
<proteinExistence type="predicted"/>
<accession>A0A941AQ54</accession>
<reference evidence="2" key="1">
    <citation type="submission" date="2021-03" db="EMBL/GenBank/DDBJ databases">
        <title>Bacillus suaedae sp. nov., isolated from Suaeda aralocaspica.</title>
        <authorList>
            <person name="Lei R.F.R."/>
        </authorList>
    </citation>
    <scope>NUCLEOTIDE SEQUENCE</scope>
    <source>
        <strain evidence="2">YZJH907-2</strain>
    </source>
</reference>
<dbReference type="RefSeq" id="WP_210599370.1">
    <property type="nucleotide sequence ID" value="NZ_JAGKSQ010000015.1"/>
</dbReference>
<keyword evidence="3" id="KW-1185">Reference proteome</keyword>
<dbReference type="EMBL" id="JAGKSQ010000015">
    <property type="protein sequence ID" value="MBP3953515.1"/>
    <property type="molecule type" value="Genomic_DNA"/>
</dbReference>
<protein>
    <submittedName>
        <fullName evidence="2">Uncharacterized protein</fullName>
    </submittedName>
</protein>
<gene>
    <name evidence="2" type="ORF">J7W16_20635</name>
</gene>
<dbReference type="AlphaFoldDB" id="A0A941AQ54"/>
<evidence type="ECO:0000313" key="2">
    <source>
        <dbReference type="EMBL" id="MBP3953515.1"/>
    </source>
</evidence>
<evidence type="ECO:0000313" key="3">
    <source>
        <dbReference type="Proteomes" id="UP000678228"/>
    </source>
</evidence>
<dbReference type="Proteomes" id="UP000678228">
    <property type="component" value="Unassembled WGS sequence"/>
</dbReference>
<sequence length="94" mass="10322">MKKMVYCIKLVSIYLQTVLQVVIKERLSSSSNHVATDVTSSSKIGFRINSGVRTILTNGIIIVLSLLILGVLFLRGTKAKLNYSGSEIYESDGK</sequence>
<keyword evidence="1" id="KW-0812">Transmembrane</keyword>
<keyword evidence="1" id="KW-1133">Transmembrane helix</keyword>
<keyword evidence="1" id="KW-0472">Membrane</keyword>
<evidence type="ECO:0000256" key="1">
    <source>
        <dbReference type="SAM" id="Phobius"/>
    </source>
</evidence>
<name>A0A941AQ54_9BACI</name>
<comment type="caution">
    <text evidence="2">The sequence shown here is derived from an EMBL/GenBank/DDBJ whole genome shotgun (WGS) entry which is preliminary data.</text>
</comment>